<accession>A0A3N4MGA4</accession>
<organism evidence="3 4">
    <name type="scientific">Chitinophaga barathri</name>
    <dbReference type="NCBI Taxonomy" id="1647451"/>
    <lineage>
        <taxon>Bacteria</taxon>
        <taxon>Pseudomonadati</taxon>
        <taxon>Bacteroidota</taxon>
        <taxon>Chitinophagia</taxon>
        <taxon>Chitinophagales</taxon>
        <taxon>Chitinophagaceae</taxon>
        <taxon>Chitinophaga</taxon>
    </lineage>
</organism>
<keyword evidence="2" id="KW-0326">Glycosidase</keyword>
<dbReference type="InterPro" id="IPR038417">
    <property type="entry name" value="Alpga-gal_N_sf"/>
</dbReference>
<dbReference type="InterPro" id="IPR017853">
    <property type="entry name" value="GH"/>
</dbReference>
<dbReference type="SUPFAM" id="SSF51445">
    <property type="entry name" value="(Trans)glycosidases"/>
    <property type="match status" value="1"/>
</dbReference>
<keyword evidence="1" id="KW-0378">Hydrolase</keyword>
<dbReference type="EMBL" id="RMBX01000001">
    <property type="protein sequence ID" value="RPD42984.1"/>
    <property type="molecule type" value="Genomic_DNA"/>
</dbReference>
<dbReference type="PANTHER" id="PTHR43053">
    <property type="entry name" value="GLYCOSIDASE FAMILY 31"/>
    <property type="match status" value="1"/>
</dbReference>
<dbReference type="Pfam" id="PF02065">
    <property type="entry name" value="Melibiase"/>
    <property type="match status" value="1"/>
</dbReference>
<proteinExistence type="predicted"/>
<evidence type="ECO:0000256" key="1">
    <source>
        <dbReference type="ARBA" id="ARBA00022801"/>
    </source>
</evidence>
<keyword evidence="4" id="KW-1185">Reference proteome</keyword>
<gene>
    <name evidence="3" type="ORF">EG028_01455</name>
</gene>
<dbReference type="AlphaFoldDB" id="A0A3N4MGA4"/>
<protein>
    <submittedName>
        <fullName evidence="3">Alpha-galactosidase</fullName>
    </submittedName>
</protein>
<dbReference type="InterPro" id="IPR050985">
    <property type="entry name" value="Alpha-glycosidase_related"/>
</dbReference>
<name>A0A3N4MGA4_9BACT</name>
<evidence type="ECO:0000313" key="4">
    <source>
        <dbReference type="Proteomes" id="UP000279089"/>
    </source>
</evidence>
<evidence type="ECO:0000313" key="3">
    <source>
        <dbReference type="EMBL" id="RPD42984.1"/>
    </source>
</evidence>
<evidence type="ECO:0000256" key="2">
    <source>
        <dbReference type="ARBA" id="ARBA00023295"/>
    </source>
</evidence>
<dbReference type="Gene3D" id="3.20.20.70">
    <property type="entry name" value="Aldolase class I"/>
    <property type="match status" value="1"/>
</dbReference>
<sequence>MLRFFRHFFFFLAYTIFHQVLYAGDSMPEPHELPTASFPWKTDTVPKRKSVTPSVFITQKEEAVATADTFSIENGLVRRTFRFNPAKEGFCTIAFVNKSSGENYVKKDTEEFLCMAGDQRITGKDCIYKRHSSIRSNDEQTLTVQLYCPGAKLDVILTYIIYDHIPLVRKRIKLVNTSSREIPLTNLDIERLQLEVANTYMNEVYANFGTNLTRVPYKGDYNDAAVLLYNPNVRQGVLLGNESPSVLKRTEIYSAPGTVSLGLSLITDPYPFKKWLAPADTFASPQTFMYTLQTPKWQDFFEESYQDFIREKLGVKLFQQKKAPFFMYNTWQPFFANINEKLLKECVDSLAGTETDLFIIDAGWYKRSGDFNADSSKFPQGMKPVCDYIRQKNMRVGVWFTISGVHAKSEVAQQHPQWLIKDKHGRPANLHDDNYEEDGDNWNSGMRTMSLGSPYYDHMKETIRKYVNEWGVSYIKLDLSVAHSAYVHDLDRWGDYESNPSKLYKDRESSLWVLYERDLQLMDELHAEFPDLLLDCTFEVWGRYNSIDYALVQHADYDWLTNFDFPPPAGPISIRQMNYDRSRVVPANTLLIGNQFMDFPNYRYVYFSMASASALMVGDPRKLTKEAKAFYGKWNSWFREMERKYQFSQYRQLYDIFDRPTDSNWDGCYRINTKKGGGILFFYRNNSADQTRTFKVPCVERNAKYRIYSHEEGKVTGIYSGARLMDEGIKIFIPTVYTAKVLAIEKVL</sequence>
<dbReference type="OrthoDB" id="9758822at2"/>
<reference evidence="4" key="1">
    <citation type="submission" date="2018-11" db="EMBL/GenBank/DDBJ databases">
        <title>Chitinophaga lutea sp.nov., isolate from arsenic contaminated soil.</title>
        <authorList>
            <person name="Zong Y."/>
        </authorList>
    </citation>
    <scope>NUCLEOTIDE SEQUENCE [LARGE SCALE GENOMIC DNA]</scope>
    <source>
        <strain evidence="4">YLT18</strain>
    </source>
</reference>
<dbReference type="InterPro" id="IPR013785">
    <property type="entry name" value="Aldolase_TIM"/>
</dbReference>
<dbReference type="GO" id="GO:0004557">
    <property type="term" value="F:alpha-galactosidase activity"/>
    <property type="evidence" value="ECO:0007669"/>
    <property type="project" value="TreeGrafter"/>
</dbReference>
<comment type="caution">
    <text evidence="3">The sequence shown here is derived from an EMBL/GenBank/DDBJ whole genome shotgun (WGS) entry which is preliminary data.</text>
</comment>
<dbReference type="Proteomes" id="UP000279089">
    <property type="component" value="Unassembled WGS sequence"/>
</dbReference>
<dbReference type="Gene3D" id="2.70.98.60">
    <property type="entry name" value="alpha-galactosidase from lactobacil brevis"/>
    <property type="match status" value="1"/>
</dbReference>
<dbReference type="PANTHER" id="PTHR43053:SF3">
    <property type="entry name" value="ALPHA-GALACTOSIDASE C-RELATED"/>
    <property type="match status" value="1"/>
</dbReference>